<evidence type="ECO:0000313" key="1">
    <source>
        <dbReference type="EMBL" id="ASP21544.1"/>
    </source>
</evidence>
<gene>
    <name evidence="1" type="ORF">ANTHELSMS3_02890</name>
</gene>
<dbReference type="KEGG" id="aht:ANTHELSMS3_02890"/>
<sequence length="159" mass="18422">MAQELENILRQHDLFHGLNKAGKALLETNRLDEALRTSYDARDLAEGHLRQDPENEHWRDYLCVSNDRIGTILFKQGLHEEALQVFRDCLAIQERLEDRIPKTTVGQENIARSHDKIGATLIKLGRNGEGVKAQRDAHAIRERLPEIERASREWRDGYF</sequence>
<dbReference type="Pfam" id="PF13374">
    <property type="entry name" value="TPR_10"/>
    <property type="match status" value="1"/>
</dbReference>
<proteinExistence type="predicted"/>
<dbReference type="Gene3D" id="1.25.40.10">
    <property type="entry name" value="Tetratricopeptide repeat domain"/>
    <property type="match status" value="1"/>
</dbReference>
<reference evidence="1 2" key="1">
    <citation type="submission" date="2017-07" db="EMBL/GenBank/DDBJ databases">
        <title>Genome Sequence of Antarctobacter heliothermus Strain SMS3 Isolated from a culture of the Diatom Skeletonema marinoi.</title>
        <authorList>
            <person name="Topel M."/>
            <person name="Pinder M.I.M."/>
            <person name="Johansson O.N."/>
            <person name="Kourtchenko O."/>
            <person name="Godhe A."/>
            <person name="Clarke A.K."/>
        </authorList>
    </citation>
    <scope>NUCLEOTIDE SEQUENCE [LARGE SCALE GENOMIC DNA]</scope>
    <source>
        <strain evidence="1 2">SMS3</strain>
    </source>
</reference>
<accession>A0A222E5P6</accession>
<dbReference type="AlphaFoldDB" id="A0A222E5P6"/>
<dbReference type="InterPro" id="IPR011990">
    <property type="entry name" value="TPR-like_helical_dom_sf"/>
</dbReference>
<dbReference type="OrthoDB" id="5321503at2"/>
<evidence type="ECO:0000313" key="2">
    <source>
        <dbReference type="Proteomes" id="UP000203589"/>
    </source>
</evidence>
<dbReference type="Proteomes" id="UP000203589">
    <property type="component" value="Chromosome"/>
</dbReference>
<dbReference type="EMBL" id="CP022540">
    <property type="protein sequence ID" value="ASP21544.1"/>
    <property type="molecule type" value="Genomic_DNA"/>
</dbReference>
<dbReference type="SUPFAM" id="SSF48452">
    <property type="entry name" value="TPR-like"/>
    <property type="match status" value="1"/>
</dbReference>
<organism evidence="1 2">
    <name type="scientific">Antarctobacter heliothermus</name>
    <dbReference type="NCBI Taxonomy" id="74033"/>
    <lineage>
        <taxon>Bacteria</taxon>
        <taxon>Pseudomonadati</taxon>
        <taxon>Pseudomonadota</taxon>
        <taxon>Alphaproteobacteria</taxon>
        <taxon>Rhodobacterales</taxon>
        <taxon>Roseobacteraceae</taxon>
        <taxon>Antarctobacter</taxon>
    </lineage>
</organism>
<dbReference type="RefSeq" id="WP_094035440.1">
    <property type="nucleotide sequence ID" value="NZ_CP022540.1"/>
</dbReference>
<name>A0A222E5P6_9RHOB</name>
<keyword evidence="2" id="KW-1185">Reference proteome</keyword>
<protein>
    <submittedName>
        <fullName evidence="1">Tetratricopeptide repeat protein</fullName>
    </submittedName>
</protein>